<feature type="compositionally biased region" description="Basic and acidic residues" evidence="1">
    <location>
        <begin position="215"/>
        <end position="232"/>
    </location>
</feature>
<protein>
    <submittedName>
        <fullName evidence="2">Uncharacterized protein</fullName>
    </submittedName>
</protein>
<organism evidence="2 3">
    <name type="scientific">Marchantia polymorpha</name>
    <name type="common">Common liverwort</name>
    <name type="synonym">Marchantia aquatica</name>
    <dbReference type="NCBI Taxonomy" id="3197"/>
    <lineage>
        <taxon>Eukaryota</taxon>
        <taxon>Viridiplantae</taxon>
        <taxon>Streptophyta</taxon>
        <taxon>Embryophyta</taxon>
        <taxon>Marchantiophyta</taxon>
        <taxon>Marchantiopsida</taxon>
        <taxon>Marchantiidae</taxon>
        <taxon>Marchantiales</taxon>
        <taxon>Marchantiaceae</taxon>
        <taxon>Marchantia</taxon>
    </lineage>
</organism>
<gene>
    <name evidence="2" type="ORF">MARPO_0057s0045</name>
</gene>
<dbReference type="Gramene" id="Mp7g06260.1">
    <property type="protein sequence ID" value="Mp7g06260.1.cds"/>
    <property type="gene ID" value="Mp7g06260"/>
</dbReference>
<feature type="region of interest" description="Disordered" evidence="1">
    <location>
        <begin position="1"/>
        <end position="232"/>
    </location>
</feature>
<proteinExistence type="predicted"/>
<sequence>MTDDSGLRARASSSPPRRNSFEEFARRRASELPWQKSSPEICCVFASHPRHRGSRTRRQNADRKATSRHGTARKETELCTESALRRHRRRAERESRVDVSCSEPIANDPSVHRHREQFSRSCPRRREQANRVKEGSLNYRRFHQRVERAKPRGAPSHRDRDRGLRFSPREAFSPPTLDGRDQNAATAAGAATSGRIVPGAYSSAVPVPTRFARSGPERGEVAQEGESERAREREFLSLPCGRGRGPEGRERVLFKREGAGGLRSRF</sequence>
<accession>A0A2R6WU72</accession>
<name>A0A2R6WU72_MARPO</name>
<evidence type="ECO:0000313" key="2">
    <source>
        <dbReference type="EMBL" id="PTQ37408.1"/>
    </source>
</evidence>
<evidence type="ECO:0000313" key="3">
    <source>
        <dbReference type="Proteomes" id="UP000244005"/>
    </source>
</evidence>
<feature type="compositionally biased region" description="Basic and acidic residues" evidence="1">
    <location>
        <begin position="19"/>
        <end position="30"/>
    </location>
</feature>
<dbReference type="EMBL" id="KZ772729">
    <property type="protein sequence ID" value="PTQ37408.1"/>
    <property type="molecule type" value="Genomic_DNA"/>
</dbReference>
<feature type="compositionally biased region" description="Basic and acidic residues" evidence="1">
    <location>
        <begin position="144"/>
        <end position="168"/>
    </location>
</feature>
<feature type="compositionally biased region" description="Basic residues" evidence="1">
    <location>
        <begin position="48"/>
        <end position="58"/>
    </location>
</feature>
<feature type="compositionally biased region" description="Low complexity" evidence="1">
    <location>
        <begin position="8"/>
        <end position="18"/>
    </location>
</feature>
<keyword evidence="3" id="KW-1185">Reference proteome</keyword>
<feature type="compositionally biased region" description="Basic and acidic residues" evidence="1">
    <location>
        <begin position="124"/>
        <end position="134"/>
    </location>
</feature>
<evidence type="ECO:0000256" key="1">
    <source>
        <dbReference type="SAM" id="MobiDB-lite"/>
    </source>
</evidence>
<dbReference type="AlphaFoldDB" id="A0A2R6WU72"/>
<dbReference type="Proteomes" id="UP000244005">
    <property type="component" value="Unassembled WGS sequence"/>
</dbReference>
<reference evidence="3" key="1">
    <citation type="journal article" date="2017" name="Cell">
        <title>Insights into land plant evolution garnered from the Marchantia polymorpha genome.</title>
        <authorList>
            <person name="Bowman J.L."/>
            <person name="Kohchi T."/>
            <person name="Yamato K.T."/>
            <person name="Jenkins J."/>
            <person name="Shu S."/>
            <person name="Ishizaki K."/>
            <person name="Yamaoka S."/>
            <person name="Nishihama R."/>
            <person name="Nakamura Y."/>
            <person name="Berger F."/>
            <person name="Adam C."/>
            <person name="Aki S.S."/>
            <person name="Althoff F."/>
            <person name="Araki T."/>
            <person name="Arteaga-Vazquez M.A."/>
            <person name="Balasubrmanian S."/>
            <person name="Barry K."/>
            <person name="Bauer D."/>
            <person name="Boehm C.R."/>
            <person name="Briginshaw L."/>
            <person name="Caballero-Perez J."/>
            <person name="Catarino B."/>
            <person name="Chen F."/>
            <person name="Chiyoda S."/>
            <person name="Chovatia M."/>
            <person name="Davies K.M."/>
            <person name="Delmans M."/>
            <person name="Demura T."/>
            <person name="Dierschke T."/>
            <person name="Dolan L."/>
            <person name="Dorantes-Acosta A.E."/>
            <person name="Eklund D.M."/>
            <person name="Florent S.N."/>
            <person name="Flores-Sandoval E."/>
            <person name="Fujiyama A."/>
            <person name="Fukuzawa H."/>
            <person name="Galik B."/>
            <person name="Grimanelli D."/>
            <person name="Grimwood J."/>
            <person name="Grossniklaus U."/>
            <person name="Hamada T."/>
            <person name="Haseloff J."/>
            <person name="Hetherington A.J."/>
            <person name="Higo A."/>
            <person name="Hirakawa Y."/>
            <person name="Hundley H.N."/>
            <person name="Ikeda Y."/>
            <person name="Inoue K."/>
            <person name="Inoue S.I."/>
            <person name="Ishida S."/>
            <person name="Jia Q."/>
            <person name="Kakita M."/>
            <person name="Kanazawa T."/>
            <person name="Kawai Y."/>
            <person name="Kawashima T."/>
            <person name="Kennedy M."/>
            <person name="Kinose K."/>
            <person name="Kinoshita T."/>
            <person name="Kohara Y."/>
            <person name="Koide E."/>
            <person name="Komatsu K."/>
            <person name="Kopischke S."/>
            <person name="Kubo M."/>
            <person name="Kyozuka J."/>
            <person name="Lagercrantz U."/>
            <person name="Lin S.S."/>
            <person name="Lindquist E."/>
            <person name="Lipzen A.M."/>
            <person name="Lu C.W."/>
            <person name="De Luna E."/>
            <person name="Martienssen R.A."/>
            <person name="Minamino N."/>
            <person name="Mizutani M."/>
            <person name="Mizutani M."/>
            <person name="Mochizuki N."/>
            <person name="Monte I."/>
            <person name="Mosher R."/>
            <person name="Nagasaki H."/>
            <person name="Nakagami H."/>
            <person name="Naramoto S."/>
            <person name="Nishitani K."/>
            <person name="Ohtani M."/>
            <person name="Okamoto T."/>
            <person name="Okumura M."/>
            <person name="Phillips J."/>
            <person name="Pollak B."/>
            <person name="Reinders A."/>
            <person name="Rovekamp M."/>
            <person name="Sano R."/>
            <person name="Sawa S."/>
            <person name="Schmid M.W."/>
            <person name="Shirakawa M."/>
            <person name="Solano R."/>
            <person name="Spunde A."/>
            <person name="Suetsugu N."/>
            <person name="Sugano S."/>
            <person name="Sugiyama A."/>
            <person name="Sun R."/>
            <person name="Suzuki Y."/>
            <person name="Takenaka M."/>
            <person name="Takezawa D."/>
            <person name="Tomogane H."/>
            <person name="Tsuzuki M."/>
            <person name="Ueda T."/>
            <person name="Umeda M."/>
            <person name="Ward J.M."/>
            <person name="Watanabe Y."/>
            <person name="Yazaki K."/>
            <person name="Yokoyama R."/>
            <person name="Yoshitake Y."/>
            <person name="Yotsui I."/>
            <person name="Zachgo S."/>
            <person name="Schmutz J."/>
        </authorList>
    </citation>
    <scope>NUCLEOTIDE SEQUENCE [LARGE SCALE GENOMIC DNA]</scope>
    <source>
        <strain evidence="3">Tak-1</strain>
    </source>
</reference>